<dbReference type="SUPFAM" id="SSF53448">
    <property type="entry name" value="Nucleotide-diphospho-sugar transferases"/>
    <property type="match status" value="1"/>
</dbReference>
<dbReference type="EMBL" id="JACHCA010000005">
    <property type="protein sequence ID" value="MBB6128058.1"/>
    <property type="molecule type" value="Genomic_DNA"/>
</dbReference>
<keyword evidence="2" id="KW-0808">Transferase</keyword>
<sequence length="245" mass="28249">MKLSLVTVVYNAQDTIKQCIQSVISQNYPNLEYIIIDGGSTDHTLQIINEYREYIQILVSEPDKGIYDAMNKGIRLATGDIVGMLNADDHFADERVLHSIAGVFTQHDVEALYGDLDIVDQRQQVIRKWRSGKCNHNSFKLGFMPPHPTFYCRRSLFDQFGFYSLDHGSAADYELMLRLMYRHQIRSYHLKMVMVNMSAGGISSKNLKNRVKAWQFDLLAMRQNKIPFPVLTLALKPLRKIVQFL</sequence>
<dbReference type="InterPro" id="IPR029044">
    <property type="entry name" value="Nucleotide-diphossugar_trans"/>
</dbReference>
<reference evidence="2 3" key="1">
    <citation type="submission" date="2020-08" db="EMBL/GenBank/DDBJ databases">
        <title>Genomic Encyclopedia of Type Strains, Phase IV (KMG-V): Genome sequencing to study the core and pangenomes of soil and plant-associated prokaryotes.</title>
        <authorList>
            <person name="Whitman W."/>
        </authorList>
    </citation>
    <scope>NUCLEOTIDE SEQUENCE [LARGE SCALE GENOMIC DNA]</scope>
    <source>
        <strain evidence="2 3">MP601</strain>
    </source>
</reference>
<proteinExistence type="predicted"/>
<comment type="caution">
    <text evidence="2">The sequence shown here is derived from an EMBL/GenBank/DDBJ whole genome shotgun (WGS) entry which is preliminary data.</text>
</comment>
<dbReference type="PANTHER" id="PTHR22916">
    <property type="entry name" value="GLYCOSYLTRANSFERASE"/>
    <property type="match status" value="1"/>
</dbReference>
<accession>A0A841JHD1</accession>
<dbReference type="RefSeq" id="WP_076374719.1">
    <property type="nucleotide sequence ID" value="NZ_JACHCA010000005.1"/>
</dbReference>
<dbReference type="Proteomes" id="UP000548326">
    <property type="component" value="Unassembled WGS sequence"/>
</dbReference>
<dbReference type="GO" id="GO:0016758">
    <property type="term" value="F:hexosyltransferase activity"/>
    <property type="evidence" value="ECO:0007669"/>
    <property type="project" value="UniProtKB-ARBA"/>
</dbReference>
<organism evidence="2 3">
    <name type="scientific">Mucilaginibacter lappiensis</name>
    <dbReference type="NCBI Taxonomy" id="354630"/>
    <lineage>
        <taxon>Bacteria</taxon>
        <taxon>Pseudomonadati</taxon>
        <taxon>Bacteroidota</taxon>
        <taxon>Sphingobacteriia</taxon>
        <taxon>Sphingobacteriales</taxon>
        <taxon>Sphingobacteriaceae</taxon>
        <taxon>Mucilaginibacter</taxon>
    </lineage>
</organism>
<protein>
    <submittedName>
        <fullName evidence="2">Glycosyltransferase involved in cell wall biosynthesis</fullName>
    </submittedName>
</protein>
<dbReference type="CDD" id="cd06433">
    <property type="entry name" value="GT_2_WfgS_like"/>
    <property type="match status" value="1"/>
</dbReference>
<dbReference type="Gene3D" id="3.90.550.10">
    <property type="entry name" value="Spore Coat Polysaccharide Biosynthesis Protein SpsA, Chain A"/>
    <property type="match status" value="1"/>
</dbReference>
<evidence type="ECO:0000313" key="3">
    <source>
        <dbReference type="Proteomes" id="UP000548326"/>
    </source>
</evidence>
<name>A0A841JHD1_9SPHI</name>
<dbReference type="PANTHER" id="PTHR22916:SF3">
    <property type="entry name" value="UDP-GLCNAC:BETAGAL BETA-1,3-N-ACETYLGLUCOSAMINYLTRANSFERASE-LIKE PROTEIN 1"/>
    <property type="match status" value="1"/>
</dbReference>
<dbReference type="Pfam" id="PF00535">
    <property type="entry name" value="Glycos_transf_2"/>
    <property type="match status" value="1"/>
</dbReference>
<feature type="domain" description="Glycosyltransferase 2-like" evidence="1">
    <location>
        <begin position="4"/>
        <end position="128"/>
    </location>
</feature>
<gene>
    <name evidence="2" type="ORF">HDF22_002171</name>
</gene>
<evidence type="ECO:0000313" key="2">
    <source>
        <dbReference type="EMBL" id="MBB6128058.1"/>
    </source>
</evidence>
<evidence type="ECO:0000259" key="1">
    <source>
        <dbReference type="Pfam" id="PF00535"/>
    </source>
</evidence>
<dbReference type="InterPro" id="IPR001173">
    <property type="entry name" value="Glyco_trans_2-like"/>
</dbReference>
<dbReference type="OrthoDB" id="9788101at2"/>
<dbReference type="AlphaFoldDB" id="A0A841JHD1"/>